<dbReference type="Proteomes" id="UP001501576">
    <property type="component" value="Unassembled WGS sequence"/>
</dbReference>
<sequence>MNSHGNPHTLAEARRRDSLDKRQRVLTALTALEQQGKKITHAAVARTAGVSTWLTYAEGIREHIKAAQQRHQRTNPRPADTRNTTATLRTELELARQEVRTLREDRDRMRQAIQHQLGQQLDALSTADLTERVDELTGDNQQLQDRLRQVTEDNHTLRSRVTSLEADLGAARTSLRRMIREENRGR</sequence>
<dbReference type="EMBL" id="BAAABZ010000047">
    <property type="protein sequence ID" value="GAA0541182.1"/>
    <property type="molecule type" value="Genomic_DNA"/>
</dbReference>
<reference evidence="3" key="1">
    <citation type="journal article" date="2019" name="Int. J. Syst. Evol. Microbiol.">
        <title>The Global Catalogue of Microorganisms (GCM) 10K type strain sequencing project: providing services to taxonomists for standard genome sequencing and annotation.</title>
        <authorList>
            <consortium name="The Broad Institute Genomics Platform"/>
            <consortium name="The Broad Institute Genome Sequencing Center for Infectious Disease"/>
            <person name="Wu L."/>
            <person name="Ma J."/>
        </authorList>
    </citation>
    <scope>NUCLEOTIDE SEQUENCE [LARGE SCALE GENOMIC DNA]</scope>
    <source>
        <strain evidence="3">JCM 5052</strain>
    </source>
</reference>
<accession>A0ABP3NCS3</accession>
<protein>
    <recommendedName>
        <fullName evidence="4">Transposase</fullName>
    </recommendedName>
</protein>
<evidence type="ECO:0008006" key="4">
    <source>
        <dbReference type="Google" id="ProtNLM"/>
    </source>
</evidence>
<keyword evidence="3" id="KW-1185">Reference proteome</keyword>
<evidence type="ECO:0000256" key="1">
    <source>
        <dbReference type="SAM" id="Coils"/>
    </source>
</evidence>
<comment type="caution">
    <text evidence="2">The sequence shown here is derived from an EMBL/GenBank/DDBJ whole genome shotgun (WGS) entry which is preliminary data.</text>
</comment>
<name>A0ABP3NCS3_9ACTN</name>
<organism evidence="2 3">
    <name type="scientific">Streptomyces mordarskii</name>
    <dbReference type="NCBI Taxonomy" id="1226758"/>
    <lineage>
        <taxon>Bacteria</taxon>
        <taxon>Bacillati</taxon>
        <taxon>Actinomycetota</taxon>
        <taxon>Actinomycetes</taxon>
        <taxon>Kitasatosporales</taxon>
        <taxon>Streptomycetaceae</taxon>
        <taxon>Streptomyces</taxon>
    </lineage>
</organism>
<evidence type="ECO:0000313" key="3">
    <source>
        <dbReference type="Proteomes" id="UP001501576"/>
    </source>
</evidence>
<dbReference type="RefSeq" id="WP_346160276.1">
    <property type="nucleotide sequence ID" value="NZ_BAAABZ010000047.1"/>
</dbReference>
<keyword evidence="1" id="KW-0175">Coiled coil</keyword>
<dbReference type="Gene3D" id="1.20.5.1000">
    <property type="entry name" value="arf6 gtpase in complex with a specific effector, jip4"/>
    <property type="match status" value="1"/>
</dbReference>
<gene>
    <name evidence="2" type="ORF">GCM10010390_48940</name>
</gene>
<feature type="coiled-coil region" evidence="1">
    <location>
        <begin position="85"/>
        <end position="167"/>
    </location>
</feature>
<proteinExistence type="predicted"/>
<evidence type="ECO:0000313" key="2">
    <source>
        <dbReference type="EMBL" id="GAA0541182.1"/>
    </source>
</evidence>